<organism evidence="2 3">
    <name type="scientific">Chloebia gouldiae</name>
    <name type="common">Gouldian finch</name>
    <name type="synonym">Erythrura gouldiae</name>
    <dbReference type="NCBI Taxonomy" id="44316"/>
    <lineage>
        <taxon>Eukaryota</taxon>
        <taxon>Metazoa</taxon>
        <taxon>Chordata</taxon>
        <taxon>Craniata</taxon>
        <taxon>Vertebrata</taxon>
        <taxon>Euteleostomi</taxon>
        <taxon>Archelosauria</taxon>
        <taxon>Archosauria</taxon>
        <taxon>Dinosauria</taxon>
        <taxon>Saurischia</taxon>
        <taxon>Theropoda</taxon>
        <taxon>Coelurosauria</taxon>
        <taxon>Aves</taxon>
        <taxon>Neognathae</taxon>
        <taxon>Neoaves</taxon>
        <taxon>Telluraves</taxon>
        <taxon>Australaves</taxon>
        <taxon>Passeriformes</taxon>
        <taxon>Passeroidea</taxon>
        <taxon>Passeridae</taxon>
        <taxon>Chloebia</taxon>
    </lineage>
</organism>
<evidence type="ECO:0000313" key="3">
    <source>
        <dbReference type="Proteomes" id="UP000276834"/>
    </source>
</evidence>
<dbReference type="Proteomes" id="UP000276834">
    <property type="component" value="Unassembled WGS sequence"/>
</dbReference>
<feature type="region of interest" description="Disordered" evidence="1">
    <location>
        <begin position="210"/>
        <end position="234"/>
    </location>
</feature>
<keyword evidence="3" id="KW-1185">Reference proteome</keyword>
<gene>
    <name evidence="2" type="ORF">DV515_00002507</name>
</gene>
<dbReference type="EMBL" id="QUSF01000004">
    <property type="protein sequence ID" value="RLW10084.1"/>
    <property type="molecule type" value="Genomic_DNA"/>
</dbReference>
<evidence type="ECO:0000256" key="1">
    <source>
        <dbReference type="SAM" id="MobiDB-lite"/>
    </source>
</evidence>
<feature type="compositionally biased region" description="Polar residues" evidence="1">
    <location>
        <begin position="224"/>
        <end position="234"/>
    </location>
</feature>
<comment type="caution">
    <text evidence="2">The sequence shown here is derived from an EMBL/GenBank/DDBJ whole genome shotgun (WGS) entry which is preliminary data.</text>
</comment>
<evidence type="ECO:0000313" key="2">
    <source>
        <dbReference type="EMBL" id="RLW10084.1"/>
    </source>
</evidence>
<dbReference type="AlphaFoldDB" id="A0A3L8SWR5"/>
<reference evidence="2 3" key="1">
    <citation type="journal article" date="2018" name="Proc. R. Soc. B">
        <title>A non-coding region near Follistatin controls head colour polymorphism in the Gouldian finch.</title>
        <authorList>
            <person name="Toomey M.B."/>
            <person name="Marques C.I."/>
            <person name="Andrade P."/>
            <person name="Araujo P.M."/>
            <person name="Sabatino S."/>
            <person name="Gazda M.A."/>
            <person name="Afonso S."/>
            <person name="Lopes R.J."/>
            <person name="Corbo J.C."/>
            <person name="Carneiro M."/>
        </authorList>
    </citation>
    <scope>NUCLEOTIDE SEQUENCE [LARGE SCALE GENOMIC DNA]</scope>
    <source>
        <strain evidence="2">Red01</strain>
        <tissue evidence="2">Muscle</tissue>
    </source>
</reference>
<accession>A0A3L8SWR5</accession>
<name>A0A3L8SWR5_CHLGU</name>
<proteinExistence type="predicted"/>
<sequence length="234" mass="25957">MLASPSLTPKMIAQAVKQILSDSTCQHPHGQQYVLIQKPVQKFSLYPTDIFFPYSGQNVQGTSRTMDECLMPKAGPSNPAQLHGDVPAASLWLFLGSMCWMWNHWWSNQIFRQQTRALRGLPDRAQWFHVDGKGPRDRTGGRPGPELGFVAEELLTHQDTGNTSAVGTLGSEHDLTPEDASKKAPLFEPLFVLGFSLLWVDLVEQGQNGTSMNNKGCEHELKSTPVNESRSPES</sequence>
<protein>
    <submittedName>
        <fullName evidence="2">Uncharacterized protein</fullName>
    </submittedName>
</protein>